<dbReference type="GO" id="GO:0051301">
    <property type="term" value="P:cell division"/>
    <property type="evidence" value="ECO:0007669"/>
    <property type="project" value="UniProtKB-KW"/>
</dbReference>
<comment type="PTM">
    <text evidence="7">Carboxylation is probably crucial for Mg(2+) binding and, consequently, for the gamma-phosphate positioning of ATP.</text>
</comment>
<feature type="binding site" evidence="7">
    <location>
        <position position="181"/>
    </location>
    <ligand>
        <name>UDP-N-acetyl-alpha-D-muramoyl-L-alanyl-D-glutamate</name>
        <dbReference type="ChEBI" id="CHEBI:83900"/>
    </ligand>
</feature>
<keyword evidence="7" id="KW-0547">Nucleotide-binding</keyword>
<comment type="function">
    <text evidence="7">Catalyzes the addition of meso-diaminopimelic acid to the nucleotide precursor UDP-N-acetylmuramoyl-L-alanyl-D-glutamate (UMAG) in the biosynthesis of bacterial cell-wall peptidoglycan.</text>
</comment>
<evidence type="ECO:0000256" key="4">
    <source>
        <dbReference type="ARBA" id="ARBA00022984"/>
    </source>
</evidence>
<dbReference type="GO" id="GO:0005737">
    <property type="term" value="C:cytoplasm"/>
    <property type="evidence" value="ECO:0007669"/>
    <property type="project" value="UniProtKB-SubCell"/>
</dbReference>
<evidence type="ECO:0000259" key="11">
    <source>
        <dbReference type="Pfam" id="PF08245"/>
    </source>
</evidence>
<comment type="caution">
    <text evidence="7">Lacks conserved residue(s) required for the propagation of feature annotation.</text>
</comment>
<name>A0A6N8J4X4_9BACT</name>
<evidence type="ECO:0000256" key="3">
    <source>
        <dbReference type="ARBA" id="ARBA00022960"/>
    </source>
</evidence>
<dbReference type="RefSeq" id="WP_157297960.1">
    <property type="nucleotide sequence ID" value="NZ_BAAAZB010000005.1"/>
</dbReference>
<proteinExistence type="inferred from homology"/>
<feature type="binding site" evidence="7">
    <location>
        <begin position="112"/>
        <end position="118"/>
    </location>
    <ligand>
        <name>ATP</name>
        <dbReference type="ChEBI" id="CHEBI:30616"/>
    </ligand>
</feature>
<comment type="catalytic activity">
    <reaction evidence="7">
        <text>UDP-N-acetyl-alpha-D-muramoyl-L-alanyl-D-glutamate + meso-2,6-diaminopimelate + ATP = UDP-N-acetyl-alpha-D-muramoyl-L-alanyl-gamma-D-glutamyl-meso-2,6-diaminopimelate + ADP + phosphate + H(+)</text>
        <dbReference type="Rhea" id="RHEA:23676"/>
        <dbReference type="ChEBI" id="CHEBI:15378"/>
        <dbReference type="ChEBI" id="CHEBI:30616"/>
        <dbReference type="ChEBI" id="CHEBI:43474"/>
        <dbReference type="ChEBI" id="CHEBI:57791"/>
        <dbReference type="ChEBI" id="CHEBI:83900"/>
        <dbReference type="ChEBI" id="CHEBI:83905"/>
        <dbReference type="ChEBI" id="CHEBI:456216"/>
        <dbReference type="EC" id="6.3.2.13"/>
    </reaction>
</comment>
<dbReference type="Gene3D" id="3.90.190.20">
    <property type="entry name" value="Mur ligase, C-terminal domain"/>
    <property type="match status" value="1"/>
</dbReference>
<dbReference type="GO" id="GO:0008360">
    <property type="term" value="P:regulation of cell shape"/>
    <property type="evidence" value="ECO:0007669"/>
    <property type="project" value="UniProtKB-KW"/>
</dbReference>
<feature type="binding site" evidence="7">
    <location>
        <position position="189"/>
    </location>
    <ligand>
        <name>UDP-N-acetyl-alpha-D-muramoyl-L-alanyl-D-glutamate</name>
        <dbReference type="ChEBI" id="CHEBI:83900"/>
    </ligand>
</feature>
<dbReference type="EMBL" id="WRXO01000001">
    <property type="protein sequence ID" value="MVT39269.1"/>
    <property type="molecule type" value="Genomic_DNA"/>
</dbReference>
<dbReference type="PANTHER" id="PTHR23135">
    <property type="entry name" value="MUR LIGASE FAMILY MEMBER"/>
    <property type="match status" value="1"/>
</dbReference>
<dbReference type="GO" id="GO:0009252">
    <property type="term" value="P:peptidoglycan biosynthetic process"/>
    <property type="evidence" value="ECO:0007669"/>
    <property type="project" value="UniProtKB-UniRule"/>
</dbReference>
<feature type="binding site" evidence="7">
    <location>
        <position position="461"/>
    </location>
    <ligand>
        <name>meso-2,6-diaminopimelate</name>
        <dbReference type="ChEBI" id="CHEBI:57791"/>
    </ligand>
</feature>
<keyword evidence="6 7" id="KW-0961">Cell wall biogenesis/degradation</keyword>
<dbReference type="Pfam" id="PF02875">
    <property type="entry name" value="Mur_ligase_C"/>
    <property type="match status" value="1"/>
</dbReference>
<sequence length="488" mass="53182">MRTLSDILYNVNIQAVHGSTDITVNALSIDSRAIGEGDAFIAIRGVHADGHLFIDKALQLGATVIICEELPAQLSETVCYIQVVNSAIAAGTIAGNFYNNPSQKLQLVGVTGTNGKTTIATLLFKLFSELGYHCGLLSTVQNQIGEKIVPATHTTPDAIHLNGLLADMVAEGCEYVFMEVSSHAIHQQRIAGLKFAGGIFSNITHDHLDYHKTFDEYIKVKKAFFDGLPNTAFALTNLDDKRGSVMLQNTKAKKTTYSLRTVADFKGKILENNLTGLIMVVNEKEVHFRLIGEFNAYNLLAVYGAAIMLGQEKDAVLQALSGLSGAEGRFDYILSAEQKIIGIVDYAHTPDALLNVLATIKNLRKGIEQVITVVGCGGDRDTTKRPVMAEVAAERSDKVILTSDNPRSEDPAEIIRQMEAGVPVHLKKRVLSIVDRKEAIKTACSLANPEDIILVAGKGHEKYQDINGVKHPFDDKQVLREMLELMGK</sequence>
<reference evidence="12 13" key="1">
    <citation type="submission" date="2019-12" db="EMBL/GenBank/DDBJ databases">
        <title>The draft genomic sequence of strain Chitinophaga oryziterrae JCM 16595.</title>
        <authorList>
            <person name="Zhang X."/>
        </authorList>
    </citation>
    <scope>NUCLEOTIDE SEQUENCE [LARGE SCALE GENOMIC DNA]</scope>
    <source>
        <strain evidence="12 13">JCM 16595</strain>
    </source>
</reference>
<dbReference type="EC" id="6.3.2.13" evidence="7"/>
<dbReference type="SUPFAM" id="SSF63418">
    <property type="entry name" value="MurE/MurF N-terminal domain"/>
    <property type="match status" value="1"/>
</dbReference>
<feature type="domain" description="Mur ligase central" evidence="11">
    <location>
        <begin position="110"/>
        <end position="306"/>
    </location>
</feature>
<keyword evidence="5 7" id="KW-0131">Cell cycle</keyword>
<dbReference type="InterPro" id="IPR035911">
    <property type="entry name" value="MurE/MurF_N"/>
</dbReference>
<dbReference type="Gene3D" id="3.40.1190.10">
    <property type="entry name" value="Mur-like, catalytic domain"/>
    <property type="match status" value="1"/>
</dbReference>
<keyword evidence="3 7" id="KW-0133">Cell shape</keyword>
<dbReference type="InterPro" id="IPR036565">
    <property type="entry name" value="Mur-like_cat_sf"/>
</dbReference>
<protein>
    <recommendedName>
        <fullName evidence="7">UDP-N-acetylmuramoyl-L-alanyl-D-glutamate--2,6-diaminopimelate ligase</fullName>
        <ecNumber evidence="7">6.3.2.13</ecNumber>
    </recommendedName>
    <alternativeName>
        <fullName evidence="7">Meso-A2pm-adding enzyme</fullName>
    </alternativeName>
    <alternativeName>
        <fullName evidence="7">Meso-diaminopimelate-adding enzyme</fullName>
    </alternativeName>
    <alternativeName>
        <fullName evidence="7">UDP-MurNAc-L-Ala-D-Glu:meso-diaminopimelate ligase</fullName>
    </alternativeName>
    <alternativeName>
        <fullName evidence="7">UDP-MurNAc-tripeptide synthetase</fullName>
    </alternativeName>
    <alternativeName>
        <fullName evidence="7">UDP-N-acetylmuramyl-tripeptide synthetase</fullName>
    </alternativeName>
</protein>
<feature type="binding site" evidence="7">
    <location>
        <position position="187"/>
    </location>
    <ligand>
        <name>UDP-N-acetyl-alpha-D-muramoyl-L-alanyl-D-glutamate</name>
        <dbReference type="ChEBI" id="CHEBI:83900"/>
    </ligand>
</feature>
<dbReference type="InterPro" id="IPR004101">
    <property type="entry name" value="Mur_ligase_C"/>
</dbReference>
<evidence type="ECO:0000313" key="12">
    <source>
        <dbReference type="EMBL" id="MVT39269.1"/>
    </source>
</evidence>
<keyword evidence="7" id="KW-0460">Magnesium</keyword>
<keyword evidence="7" id="KW-0963">Cytoplasm</keyword>
<feature type="binding site" evidence="7">
    <location>
        <begin position="154"/>
        <end position="155"/>
    </location>
    <ligand>
        <name>UDP-N-acetyl-alpha-D-muramoyl-L-alanyl-D-glutamate</name>
        <dbReference type="ChEBI" id="CHEBI:83900"/>
    </ligand>
</feature>
<dbReference type="SUPFAM" id="SSF53244">
    <property type="entry name" value="MurD-like peptide ligases, peptide-binding domain"/>
    <property type="match status" value="1"/>
</dbReference>
<feature type="binding site" evidence="7">
    <location>
        <position position="380"/>
    </location>
    <ligand>
        <name>meso-2,6-diaminopimelate</name>
        <dbReference type="ChEBI" id="CHEBI:57791"/>
    </ligand>
</feature>
<keyword evidence="7" id="KW-0067">ATP-binding</keyword>
<dbReference type="InterPro" id="IPR000713">
    <property type="entry name" value="Mur_ligase_N"/>
</dbReference>
<dbReference type="NCBIfam" id="NF001126">
    <property type="entry name" value="PRK00139.1-4"/>
    <property type="match status" value="1"/>
</dbReference>
<dbReference type="InterPro" id="IPR005761">
    <property type="entry name" value="UDP-N-AcMur-Glu-dNH2Pim_ligase"/>
</dbReference>
<feature type="domain" description="Mur ligase N-terminal catalytic" evidence="9">
    <location>
        <begin position="24"/>
        <end position="90"/>
    </location>
</feature>
<dbReference type="GO" id="GO:0008765">
    <property type="term" value="F:UDP-N-acetylmuramoylalanyl-D-glutamate-2,6-diaminopimelate ligase activity"/>
    <property type="evidence" value="ECO:0007669"/>
    <property type="project" value="UniProtKB-UniRule"/>
</dbReference>
<evidence type="ECO:0000256" key="6">
    <source>
        <dbReference type="ARBA" id="ARBA00023316"/>
    </source>
</evidence>
<dbReference type="Pfam" id="PF08245">
    <property type="entry name" value="Mur_ligase_M"/>
    <property type="match status" value="1"/>
</dbReference>
<evidence type="ECO:0000256" key="2">
    <source>
        <dbReference type="ARBA" id="ARBA00022618"/>
    </source>
</evidence>
<evidence type="ECO:0000256" key="7">
    <source>
        <dbReference type="HAMAP-Rule" id="MF_00208"/>
    </source>
</evidence>
<organism evidence="12 13">
    <name type="scientific">Chitinophaga oryziterrae</name>
    <dbReference type="NCBI Taxonomy" id="1031224"/>
    <lineage>
        <taxon>Bacteria</taxon>
        <taxon>Pseudomonadati</taxon>
        <taxon>Bacteroidota</taxon>
        <taxon>Chitinophagia</taxon>
        <taxon>Chitinophagales</taxon>
        <taxon>Chitinophagaceae</taxon>
        <taxon>Chitinophaga</taxon>
    </lineage>
</organism>
<keyword evidence="7 12" id="KW-0436">Ligase</keyword>
<dbReference type="HAMAP" id="MF_00208">
    <property type="entry name" value="MurE"/>
    <property type="match status" value="1"/>
</dbReference>
<dbReference type="SUPFAM" id="SSF53623">
    <property type="entry name" value="MurD-like peptide ligases, catalytic domain"/>
    <property type="match status" value="1"/>
</dbReference>
<dbReference type="Gene3D" id="3.40.1390.10">
    <property type="entry name" value="MurE/MurF, N-terminal domain"/>
    <property type="match status" value="1"/>
</dbReference>
<evidence type="ECO:0000256" key="1">
    <source>
        <dbReference type="ARBA" id="ARBA00005898"/>
    </source>
</evidence>
<feature type="domain" description="Mur ligase C-terminal" evidence="10">
    <location>
        <begin position="328"/>
        <end position="459"/>
    </location>
</feature>
<comment type="subcellular location">
    <subcellularLocation>
        <location evidence="7 8">Cytoplasm</location>
    </subcellularLocation>
</comment>
<dbReference type="AlphaFoldDB" id="A0A6N8J4X4"/>
<comment type="similarity">
    <text evidence="1 7">Belongs to the MurCDEF family. MurE subfamily.</text>
</comment>
<feature type="short sequence motif" description="Meso-diaminopimelate recognition motif" evidence="7">
    <location>
        <begin position="404"/>
        <end position="407"/>
    </location>
</feature>
<evidence type="ECO:0000256" key="5">
    <source>
        <dbReference type="ARBA" id="ARBA00023306"/>
    </source>
</evidence>
<evidence type="ECO:0000259" key="10">
    <source>
        <dbReference type="Pfam" id="PF02875"/>
    </source>
</evidence>
<accession>A0A6N8J4X4</accession>
<keyword evidence="4 7" id="KW-0573">Peptidoglycan synthesis</keyword>
<gene>
    <name evidence="7" type="primary">murE</name>
    <name evidence="12" type="ORF">GO495_01620</name>
</gene>
<keyword evidence="13" id="KW-1185">Reference proteome</keyword>
<feature type="binding site" evidence="7">
    <location>
        <begin position="404"/>
        <end position="407"/>
    </location>
    <ligand>
        <name>meso-2,6-diaminopimelate</name>
        <dbReference type="ChEBI" id="CHEBI:57791"/>
    </ligand>
</feature>
<dbReference type="InterPro" id="IPR036615">
    <property type="entry name" value="Mur_ligase_C_dom_sf"/>
</dbReference>
<comment type="cofactor">
    <cofactor evidence="7">
        <name>Mg(2+)</name>
        <dbReference type="ChEBI" id="CHEBI:18420"/>
    </cofactor>
</comment>
<comment type="caution">
    <text evidence="12">The sequence shown here is derived from an EMBL/GenBank/DDBJ whole genome shotgun (WGS) entry which is preliminary data.</text>
</comment>
<dbReference type="Proteomes" id="UP000468388">
    <property type="component" value="Unassembled WGS sequence"/>
</dbReference>
<keyword evidence="2 7" id="KW-0132">Cell division</keyword>
<feature type="binding site" evidence="7">
    <location>
        <position position="31"/>
    </location>
    <ligand>
        <name>UDP-N-acetyl-alpha-D-muramoyl-L-alanyl-D-glutamate</name>
        <dbReference type="ChEBI" id="CHEBI:83900"/>
    </ligand>
</feature>
<evidence type="ECO:0000259" key="9">
    <source>
        <dbReference type="Pfam" id="PF01225"/>
    </source>
</evidence>
<evidence type="ECO:0000256" key="8">
    <source>
        <dbReference type="RuleBase" id="RU004135"/>
    </source>
</evidence>
<dbReference type="PANTHER" id="PTHR23135:SF4">
    <property type="entry name" value="UDP-N-ACETYLMURAMOYL-L-ALANYL-D-GLUTAMATE--2,6-DIAMINOPIMELATE LIGASE MURE HOMOLOG, CHLOROPLASTIC"/>
    <property type="match status" value="1"/>
</dbReference>
<dbReference type="Pfam" id="PF01225">
    <property type="entry name" value="Mur_ligase"/>
    <property type="match status" value="1"/>
</dbReference>
<feature type="binding site" evidence="7">
    <location>
        <position position="457"/>
    </location>
    <ligand>
        <name>meso-2,6-diaminopimelate</name>
        <dbReference type="ChEBI" id="CHEBI:57791"/>
    </ligand>
</feature>
<dbReference type="OrthoDB" id="9800958at2"/>
<dbReference type="NCBIfam" id="TIGR01085">
    <property type="entry name" value="murE"/>
    <property type="match status" value="1"/>
</dbReference>
<evidence type="ECO:0000313" key="13">
    <source>
        <dbReference type="Proteomes" id="UP000468388"/>
    </source>
</evidence>
<dbReference type="GO" id="GO:0000287">
    <property type="term" value="F:magnesium ion binding"/>
    <property type="evidence" value="ECO:0007669"/>
    <property type="project" value="UniProtKB-UniRule"/>
</dbReference>
<dbReference type="GO" id="GO:0071555">
    <property type="term" value="P:cell wall organization"/>
    <property type="evidence" value="ECO:0007669"/>
    <property type="project" value="UniProtKB-KW"/>
</dbReference>
<feature type="modified residue" description="N6-carboxylysine" evidence="7">
    <location>
        <position position="221"/>
    </location>
</feature>
<dbReference type="InterPro" id="IPR013221">
    <property type="entry name" value="Mur_ligase_cen"/>
</dbReference>
<dbReference type="GO" id="GO:0005524">
    <property type="term" value="F:ATP binding"/>
    <property type="evidence" value="ECO:0007669"/>
    <property type="project" value="UniProtKB-UniRule"/>
</dbReference>
<dbReference type="UniPathway" id="UPA00219"/>
<comment type="pathway">
    <text evidence="7 8">Cell wall biogenesis; peptidoglycan biosynthesis.</text>
</comment>